<comment type="caution">
    <text evidence="2">The sequence shown here is derived from an EMBL/GenBank/DDBJ whole genome shotgun (WGS) entry which is preliminary data.</text>
</comment>
<keyword evidence="1" id="KW-0472">Membrane</keyword>
<gene>
    <name evidence="2" type="ORF">GGX14DRAFT_576135</name>
</gene>
<evidence type="ECO:0000313" key="3">
    <source>
        <dbReference type="Proteomes" id="UP001219525"/>
    </source>
</evidence>
<feature type="transmembrane region" description="Helical" evidence="1">
    <location>
        <begin position="363"/>
        <end position="383"/>
    </location>
</feature>
<dbReference type="Gene3D" id="2.130.10.10">
    <property type="entry name" value="YVTN repeat-like/Quinoprotein amine dehydrogenase"/>
    <property type="match status" value="1"/>
</dbReference>
<protein>
    <submittedName>
        <fullName evidence="2">WD40-repeat-containing domain protein</fullName>
    </submittedName>
</protein>
<dbReference type="SMART" id="SM00320">
    <property type="entry name" value="WD40"/>
    <property type="match status" value="2"/>
</dbReference>
<dbReference type="AlphaFoldDB" id="A0AAD6UTR3"/>
<reference evidence="2" key="1">
    <citation type="submission" date="2023-03" db="EMBL/GenBank/DDBJ databases">
        <title>Massive genome expansion in bonnet fungi (Mycena s.s.) driven by repeated elements and novel gene families across ecological guilds.</title>
        <authorList>
            <consortium name="Lawrence Berkeley National Laboratory"/>
            <person name="Harder C.B."/>
            <person name="Miyauchi S."/>
            <person name="Viragh M."/>
            <person name="Kuo A."/>
            <person name="Thoen E."/>
            <person name="Andreopoulos B."/>
            <person name="Lu D."/>
            <person name="Skrede I."/>
            <person name="Drula E."/>
            <person name="Henrissat B."/>
            <person name="Morin E."/>
            <person name="Kohler A."/>
            <person name="Barry K."/>
            <person name="LaButti K."/>
            <person name="Morin E."/>
            <person name="Salamov A."/>
            <person name="Lipzen A."/>
            <person name="Mereny Z."/>
            <person name="Hegedus B."/>
            <person name="Baldrian P."/>
            <person name="Stursova M."/>
            <person name="Weitz H."/>
            <person name="Taylor A."/>
            <person name="Grigoriev I.V."/>
            <person name="Nagy L.G."/>
            <person name="Martin F."/>
            <person name="Kauserud H."/>
        </authorList>
    </citation>
    <scope>NUCLEOTIDE SEQUENCE</scope>
    <source>
        <strain evidence="2">9144</strain>
    </source>
</reference>
<dbReference type="SUPFAM" id="SSF50978">
    <property type="entry name" value="WD40 repeat-like"/>
    <property type="match status" value="1"/>
</dbReference>
<organism evidence="2 3">
    <name type="scientific">Mycena pura</name>
    <dbReference type="NCBI Taxonomy" id="153505"/>
    <lineage>
        <taxon>Eukaryota</taxon>
        <taxon>Fungi</taxon>
        <taxon>Dikarya</taxon>
        <taxon>Basidiomycota</taxon>
        <taxon>Agaricomycotina</taxon>
        <taxon>Agaricomycetes</taxon>
        <taxon>Agaricomycetidae</taxon>
        <taxon>Agaricales</taxon>
        <taxon>Marasmiineae</taxon>
        <taxon>Mycenaceae</taxon>
        <taxon>Mycena</taxon>
    </lineage>
</organism>
<keyword evidence="1" id="KW-0812">Transmembrane</keyword>
<evidence type="ECO:0000313" key="2">
    <source>
        <dbReference type="EMBL" id="KAJ7194690.1"/>
    </source>
</evidence>
<dbReference type="InterPro" id="IPR001680">
    <property type="entry name" value="WD40_rpt"/>
</dbReference>
<evidence type="ECO:0000256" key="1">
    <source>
        <dbReference type="SAM" id="Phobius"/>
    </source>
</evidence>
<sequence>MVFSARKPISQLSECESSETTQKLFDFRGSLKGHEGVITCLSANHRGLLASGGREGTYLWDVNTLTQLHSPAGAGVRAATSAVTWADLRESSETELLFFGTQLGYLVCWSRKKDEENFGEEFAHILAHCAEVTSIQFDRPSSRLALCNRGGLVVVFTVGPNFDLDCVFSRTIVEPVSELKALAFGNQDADTRCVMVFGMTDGRVITIRGTGEVERTKDLGCTIGDAVVSTKQLSYFVHLPAEGVALYDLKTDRRDYTFFLKRTKPQARPHKICYIEEMDFLLCGTDSGEIHVFNTRTRESIGVITLPVPWAQVIAATRIGSSVAILAASGRDADDANRIYLWVRKDQPEERVVVKEVDRSRRWSPATIMVAVLALAMTAVVLYQNVLSPRYGGTVRDKEFTAIRVPQADFQGPVPQHLDLRAQSTKEGRAIQGAV</sequence>
<keyword evidence="1" id="KW-1133">Transmembrane helix</keyword>
<dbReference type="Proteomes" id="UP001219525">
    <property type="component" value="Unassembled WGS sequence"/>
</dbReference>
<accession>A0AAD6UTR3</accession>
<name>A0AAD6UTR3_9AGAR</name>
<proteinExistence type="predicted"/>
<keyword evidence="3" id="KW-1185">Reference proteome</keyword>
<dbReference type="InterPro" id="IPR015943">
    <property type="entry name" value="WD40/YVTN_repeat-like_dom_sf"/>
</dbReference>
<dbReference type="InterPro" id="IPR036322">
    <property type="entry name" value="WD40_repeat_dom_sf"/>
</dbReference>
<dbReference type="EMBL" id="JARJCW010000096">
    <property type="protein sequence ID" value="KAJ7194690.1"/>
    <property type="molecule type" value="Genomic_DNA"/>
</dbReference>